<dbReference type="SUPFAM" id="SSF52218">
    <property type="entry name" value="Flavoproteins"/>
    <property type="match status" value="1"/>
</dbReference>
<accession>A0A0F8Z9J0</accession>
<dbReference type="Gene3D" id="3.40.50.360">
    <property type="match status" value="1"/>
</dbReference>
<organism evidence="2">
    <name type="scientific">marine sediment metagenome</name>
    <dbReference type="NCBI Taxonomy" id="412755"/>
    <lineage>
        <taxon>unclassified sequences</taxon>
        <taxon>metagenomes</taxon>
        <taxon>ecological metagenomes</taxon>
    </lineage>
</organism>
<evidence type="ECO:0000259" key="1">
    <source>
        <dbReference type="Pfam" id="PF03358"/>
    </source>
</evidence>
<dbReference type="InterPro" id="IPR050712">
    <property type="entry name" value="NAD(P)H-dep_reductase"/>
</dbReference>
<feature type="non-terminal residue" evidence="2">
    <location>
        <position position="88"/>
    </location>
</feature>
<evidence type="ECO:0000313" key="2">
    <source>
        <dbReference type="EMBL" id="KKK82650.1"/>
    </source>
</evidence>
<dbReference type="AlphaFoldDB" id="A0A0F8Z9J0"/>
<feature type="domain" description="NADPH-dependent FMN reductase-like" evidence="1">
    <location>
        <begin position="2"/>
        <end position="88"/>
    </location>
</feature>
<dbReference type="Pfam" id="PF03358">
    <property type="entry name" value="FMN_red"/>
    <property type="match status" value="1"/>
</dbReference>
<dbReference type="InterPro" id="IPR029039">
    <property type="entry name" value="Flavoprotein-like_sf"/>
</dbReference>
<gene>
    <name evidence="2" type="ORF">LCGC14_2801280</name>
</gene>
<dbReference type="PANTHER" id="PTHR30543:SF21">
    <property type="entry name" value="NAD(P)H-DEPENDENT FMN REDUCTASE LOT6"/>
    <property type="match status" value="1"/>
</dbReference>
<protein>
    <recommendedName>
        <fullName evidence="1">NADPH-dependent FMN reductase-like domain-containing protein</fullName>
    </recommendedName>
</protein>
<dbReference type="PANTHER" id="PTHR30543">
    <property type="entry name" value="CHROMATE REDUCTASE"/>
    <property type="match status" value="1"/>
</dbReference>
<dbReference type="GO" id="GO:0016491">
    <property type="term" value="F:oxidoreductase activity"/>
    <property type="evidence" value="ECO:0007669"/>
    <property type="project" value="InterPro"/>
</dbReference>
<sequence>MLLCICGSLRAGSANRLMLDAAAQAYGGPSEFADLRLPLYDADLQEAEGIPAAVTHMADQIRRAEAVVLSTPEYNQSLSGVLKNALDW</sequence>
<reference evidence="2" key="1">
    <citation type="journal article" date="2015" name="Nature">
        <title>Complex archaea that bridge the gap between prokaryotes and eukaryotes.</title>
        <authorList>
            <person name="Spang A."/>
            <person name="Saw J.H."/>
            <person name="Jorgensen S.L."/>
            <person name="Zaremba-Niedzwiedzka K."/>
            <person name="Martijn J."/>
            <person name="Lind A.E."/>
            <person name="van Eijk R."/>
            <person name="Schleper C."/>
            <person name="Guy L."/>
            <person name="Ettema T.J."/>
        </authorList>
    </citation>
    <scope>NUCLEOTIDE SEQUENCE</scope>
</reference>
<dbReference type="GO" id="GO:0010181">
    <property type="term" value="F:FMN binding"/>
    <property type="evidence" value="ECO:0007669"/>
    <property type="project" value="TreeGrafter"/>
</dbReference>
<dbReference type="EMBL" id="LAZR01052577">
    <property type="protein sequence ID" value="KKK82650.1"/>
    <property type="molecule type" value="Genomic_DNA"/>
</dbReference>
<comment type="caution">
    <text evidence="2">The sequence shown here is derived from an EMBL/GenBank/DDBJ whole genome shotgun (WGS) entry which is preliminary data.</text>
</comment>
<dbReference type="InterPro" id="IPR005025">
    <property type="entry name" value="FMN_Rdtase-like_dom"/>
</dbReference>
<name>A0A0F8Z9J0_9ZZZZ</name>
<dbReference type="GO" id="GO:0005829">
    <property type="term" value="C:cytosol"/>
    <property type="evidence" value="ECO:0007669"/>
    <property type="project" value="TreeGrafter"/>
</dbReference>
<proteinExistence type="predicted"/>